<organism evidence="8 9">
    <name type="scientific">Carpediemonas membranifera</name>
    <dbReference type="NCBI Taxonomy" id="201153"/>
    <lineage>
        <taxon>Eukaryota</taxon>
        <taxon>Metamonada</taxon>
        <taxon>Carpediemonas-like organisms</taxon>
        <taxon>Carpediemonas</taxon>
    </lineage>
</organism>
<reference evidence="8" key="1">
    <citation type="submission" date="2021-05" db="EMBL/GenBank/DDBJ databases">
        <title>A free-living protist that lacks canonical eukaryotic 1 DNA replication and segregation systems.</title>
        <authorList>
            <person name="Salas-Leiva D.E."/>
            <person name="Tromer E.C."/>
            <person name="Curtis B.A."/>
            <person name="Jerlstrom-Hultqvist J."/>
            <person name="Kolisko M."/>
            <person name="Yi Z."/>
            <person name="Salas-Leiva J.S."/>
            <person name="Gallot-Lavallee L."/>
            <person name="Kops G.J.P.L."/>
            <person name="Archibald J.M."/>
            <person name="Simpson A.G.B."/>
            <person name="Roger A.J."/>
        </authorList>
    </citation>
    <scope>NUCLEOTIDE SEQUENCE</scope>
    <source>
        <strain evidence="8">BICM</strain>
    </source>
</reference>
<evidence type="ECO:0000313" key="8">
    <source>
        <dbReference type="EMBL" id="KAG9391984.1"/>
    </source>
</evidence>
<comment type="caution">
    <text evidence="8">The sequence shown here is derived from an EMBL/GenBank/DDBJ whole genome shotgun (WGS) entry which is preliminary data.</text>
</comment>
<evidence type="ECO:0000256" key="6">
    <source>
        <dbReference type="SAM" id="MobiDB-lite"/>
    </source>
</evidence>
<evidence type="ECO:0000256" key="3">
    <source>
        <dbReference type="ARBA" id="ARBA00022771"/>
    </source>
</evidence>
<feature type="region of interest" description="Disordered" evidence="6">
    <location>
        <begin position="1"/>
        <end position="31"/>
    </location>
</feature>
<feature type="compositionally biased region" description="Basic and acidic residues" evidence="6">
    <location>
        <begin position="22"/>
        <end position="31"/>
    </location>
</feature>
<keyword evidence="1 5" id="KW-0479">Metal-binding</keyword>
<feature type="compositionally biased region" description="Polar residues" evidence="6">
    <location>
        <begin position="9"/>
        <end position="19"/>
    </location>
</feature>
<evidence type="ECO:0000256" key="5">
    <source>
        <dbReference type="PROSITE-ProRule" id="PRU00723"/>
    </source>
</evidence>
<dbReference type="PANTHER" id="PTHR12675:SF12">
    <property type="entry name" value="PROTEIN MUSCLEBLIND"/>
    <property type="match status" value="1"/>
</dbReference>
<evidence type="ECO:0000259" key="7">
    <source>
        <dbReference type="PROSITE" id="PS50103"/>
    </source>
</evidence>
<proteinExistence type="predicted"/>
<accession>A0A8J6B116</accession>
<dbReference type="Proteomes" id="UP000717585">
    <property type="component" value="Unassembled WGS sequence"/>
</dbReference>
<keyword evidence="9" id="KW-1185">Reference proteome</keyword>
<name>A0A8J6B116_9EUKA</name>
<dbReference type="Gene3D" id="3.30.1370.210">
    <property type="match status" value="1"/>
</dbReference>
<evidence type="ECO:0000313" key="9">
    <source>
        <dbReference type="Proteomes" id="UP000717585"/>
    </source>
</evidence>
<dbReference type="Pfam" id="PF22628">
    <property type="entry name" value="zf-CCCH_10"/>
    <property type="match status" value="1"/>
</dbReference>
<dbReference type="PANTHER" id="PTHR12675">
    <property type="entry name" value="MUSCLEBLIND-LIKE PROTEIN"/>
    <property type="match status" value="1"/>
</dbReference>
<dbReference type="PROSITE" id="PS50103">
    <property type="entry name" value="ZF_C3H1"/>
    <property type="match status" value="2"/>
</dbReference>
<feature type="domain" description="C3H1-type" evidence="7">
    <location>
        <begin position="34"/>
        <end position="60"/>
    </location>
</feature>
<keyword evidence="3 5" id="KW-0863">Zinc-finger</keyword>
<sequence>MDVSRTDDSIQQQSIQTLRSPRRIEKNQNQRGPIETREICRDFLRGVCTRKSCKYWHPTEEELKKRFPQSAAHYMRRVPGDRTDSVPICVDFLKSGRCARAGCPYRHWWDPRLLEGVTLPPPPPPHRNLDMSDESMDKMYLIEQLQTAHKAHEELMRQNTILRTQNATLAAQLRQSDQNLAQYHSAHAISMPHLSMRTLSEDVDPHPMLSNRMPVNNQSWFGDTPQPTPREMGLFGLADHGMGLELGMDSMEGLNQYVF</sequence>
<dbReference type="GO" id="GO:0003723">
    <property type="term" value="F:RNA binding"/>
    <property type="evidence" value="ECO:0007669"/>
    <property type="project" value="TreeGrafter"/>
</dbReference>
<dbReference type="GO" id="GO:0008270">
    <property type="term" value="F:zinc ion binding"/>
    <property type="evidence" value="ECO:0007669"/>
    <property type="project" value="UniProtKB-KW"/>
</dbReference>
<evidence type="ECO:0000256" key="4">
    <source>
        <dbReference type="ARBA" id="ARBA00022833"/>
    </source>
</evidence>
<dbReference type="InterPro" id="IPR000571">
    <property type="entry name" value="Znf_CCCH"/>
</dbReference>
<dbReference type="GO" id="GO:0043484">
    <property type="term" value="P:regulation of RNA splicing"/>
    <property type="evidence" value="ECO:0007669"/>
    <property type="project" value="TreeGrafter"/>
</dbReference>
<dbReference type="Pfam" id="PF14608">
    <property type="entry name" value="zf-CCCH_2"/>
    <property type="match status" value="1"/>
</dbReference>
<evidence type="ECO:0000256" key="2">
    <source>
        <dbReference type="ARBA" id="ARBA00022737"/>
    </source>
</evidence>
<feature type="domain" description="C3H1-type" evidence="7">
    <location>
        <begin position="83"/>
        <end position="110"/>
    </location>
</feature>
<dbReference type="EMBL" id="JAHDYR010000041">
    <property type="protein sequence ID" value="KAG9391984.1"/>
    <property type="molecule type" value="Genomic_DNA"/>
</dbReference>
<dbReference type="InterPro" id="IPR054429">
    <property type="entry name" value="Znf-CCCH_Muscleblind-like"/>
</dbReference>
<feature type="zinc finger region" description="C3H1-type" evidence="5">
    <location>
        <begin position="83"/>
        <end position="110"/>
    </location>
</feature>
<keyword evidence="4 5" id="KW-0862">Zinc</keyword>
<dbReference type="AlphaFoldDB" id="A0A8J6B116"/>
<evidence type="ECO:0000256" key="1">
    <source>
        <dbReference type="ARBA" id="ARBA00022723"/>
    </source>
</evidence>
<dbReference type="SMART" id="SM00356">
    <property type="entry name" value="ZnF_C3H1"/>
    <property type="match status" value="2"/>
</dbReference>
<gene>
    <name evidence="8" type="ORF">J8273_6713</name>
</gene>
<protein>
    <submittedName>
        <fullName evidence="8">Zinc finger CCCH domain-containing protein</fullName>
    </submittedName>
</protein>
<feature type="zinc finger region" description="C3H1-type" evidence="5">
    <location>
        <begin position="34"/>
        <end position="60"/>
    </location>
</feature>
<dbReference type="OrthoDB" id="250836at2759"/>
<keyword evidence="2" id="KW-0677">Repeat</keyword>